<dbReference type="PANTHER" id="PTHR22647">
    <property type="entry name" value="SH3 DOMAIN AND TETRATRICOPEPTIDE REPEATS CONTAINING PROTEIN"/>
    <property type="match status" value="1"/>
</dbReference>
<feature type="region of interest" description="Disordered" evidence="4">
    <location>
        <begin position="382"/>
        <end position="420"/>
    </location>
</feature>
<dbReference type="PROSITE" id="PS50002">
    <property type="entry name" value="SH3"/>
    <property type="match status" value="2"/>
</dbReference>
<dbReference type="GO" id="GO:0033157">
    <property type="term" value="P:regulation of intracellular protein transport"/>
    <property type="evidence" value="ECO:0007669"/>
    <property type="project" value="TreeGrafter"/>
</dbReference>
<dbReference type="OMA" id="HLETMYL"/>
<keyword evidence="1 2" id="KW-0728">SH3 domain</keyword>
<dbReference type="InterPro" id="IPR019734">
    <property type="entry name" value="TPR_rpt"/>
</dbReference>
<dbReference type="InterPro" id="IPR042772">
    <property type="entry name" value="SH3TC1/SH3TC2"/>
</dbReference>
<dbReference type="Ensembl" id="ENSMMOT00000012419.1">
    <property type="protein sequence ID" value="ENSMMOP00000012215.1"/>
    <property type="gene ID" value="ENSMMOG00000009388.1"/>
</dbReference>
<keyword evidence="3" id="KW-0802">TPR repeat</keyword>
<reference evidence="6" key="1">
    <citation type="submission" date="2025-08" db="UniProtKB">
        <authorList>
            <consortium name="Ensembl"/>
        </authorList>
    </citation>
    <scope>IDENTIFICATION</scope>
</reference>
<dbReference type="InterPro" id="IPR011990">
    <property type="entry name" value="TPR-like_helical_dom_sf"/>
</dbReference>
<evidence type="ECO:0000259" key="5">
    <source>
        <dbReference type="PROSITE" id="PS50002"/>
    </source>
</evidence>
<dbReference type="PANTHER" id="PTHR22647:SF2">
    <property type="entry name" value="SH3 DOMAIN AND TETRATRICOPEPTIDE REPEAT-CONTAINING PROTEIN 2"/>
    <property type="match status" value="1"/>
</dbReference>
<dbReference type="PROSITE" id="PS50005">
    <property type="entry name" value="TPR"/>
    <property type="match status" value="1"/>
</dbReference>
<accession>A0A3Q4B418</accession>
<dbReference type="SMART" id="SM00028">
    <property type="entry name" value="TPR"/>
    <property type="match status" value="8"/>
</dbReference>
<keyword evidence="7" id="KW-1185">Reference proteome</keyword>
<evidence type="ECO:0000256" key="2">
    <source>
        <dbReference type="PROSITE-ProRule" id="PRU00192"/>
    </source>
</evidence>
<evidence type="ECO:0000313" key="7">
    <source>
        <dbReference type="Proteomes" id="UP000261620"/>
    </source>
</evidence>
<evidence type="ECO:0000313" key="6">
    <source>
        <dbReference type="Ensembl" id="ENSMMOP00000012215.1"/>
    </source>
</evidence>
<dbReference type="Gene3D" id="2.30.30.40">
    <property type="entry name" value="SH3 Domains"/>
    <property type="match status" value="1"/>
</dbReference>
<protein>
    <recommendedName>
        <fullName evidence="5">SH3 domain-containing protein</fullName>
    </recommendedName>
</protein>
<feature type="repeat" description="TPR" evidence="3">
    <location>
        <begin position="1177"/>
        <end position="1210"/>
    </location>
</feature>
<dbReference type="SUPFAM" id="SSF50044">
    <property type="entry name" value="SH3-domain"/>
    <property type="match status" value="2"/>
</dbReference>
<dbReference type="Pfam" id="PF13181">
    <property type="entry name" value="TPR_8"/>
    <property type="match status" value="1"/>
</dbReference>
<dbReference type="SUPFAM" id="SSF48452">
    <property type="entry name" value="TPR-like"/>
    <property type="match status" value="2"/>
</dbReference>
<evidence type="ECO:0000256" key="4">
    <source>
        <dbReference type="SAM" id="MobiDB-lite"/>
    </source>
</evidence>
<feature type="domain" description="SH3" evidence="5">
    <location>
        <begin position="165"/>
        <end position="229"/>
    </location>
</feature>
<proteinExistence type="predicted"/>
<dbReference type="Gene3D" id="1.25.40.10">
    <property type="entry name" value="Tetratricopeptide repeat domain"/>
    <property type="match status" value="3"/>
</dbReference>
<dbReference type="STRING" id="94237.ENSMMOP00000012215"/>
<evidence type="ECO:0000256" key="1">
    <source>
        <dbReference type="ARBA" id="ARBA00022443"/>
    </source>
</evidence>
<reference evidence="6" key="2">
    <citation type="submission" date="2025-09" db="UniProtKB">
        <authorList>
            <consortium name="Ensembl"/>
        </authorList>
    </citation>
    <scope>IDENTIFICATION</scope>
</reference>
<feature type="compositionally biased region" description="Low complexity" evidence="4">
    <location>
        <begin position="406"/>
        <end position="420"/>
    </location>
</feature>
<dbReference type="Proteomes" id="UP000261620">
    <property type="component" value="Unplaced"/>
</dbReference>
<dbReference type="SMART" id="SM00326">
    <property type="entry name" value="SH3"/>
    <property type="match status" value="2"/>
</dbReference>
<dbReference type="GO" id="GO:1901184">
    <property type="term" value="P:regulation of ERBB signaling pathway"/>
    <property type="evidence" value="ECO:0007669"/>
    <property type="project" value="TreeGrafter"/>
</dbReference>
<dbReference type="InterPro" id="IPR001452">
    <property type="entry name" value="SH3_domain"/>
</dbReference>
<name>A0A3Q4B418_MOLML</name>
<feature type="region of interest" description="Disordered" evidence="4">
    <location>
        <begin position="1353"/>
        <end position="1381"/>
    </location>
</feature>
<evidence type="ECO:0000256" key="3">
    <source>
        <dbReference type="PROSITE-ProRule" id="PRU00339"/>
    </source>
</evidence>
<organism evidence="6 7">
    <name type="scientific">Mola mola</name>
    <name type="common">Ocean sunfish</name>
    <name type="synonym">Tetraodon mola</name>
    <dbReference type="NCBI Taxonomy" id="94237"/>
    <lineage>
        <taxon>Eukaryota</taxon>
        <taxon>Metazoa</taxon>
        <taxon>Chordata</taxon>
        <taxon>Craniata</taxon>
        <taxon>Vertebrata</taxon>
        <taxon>Euteleostomi</taxon>
        <taxon>Actinopterygii</taxon>
        <taxon>Neopterygii</taxon>
        <taxon>Teleostei</taxon>
        <taxon>Neoteleostei</taxon>
        <taxon>Acanthomorphata</taxon>
        <taxon>Eupercaria</taxon>
        <taxon>Tetraodontiformes</taxon>
        <taxon>Molidae</taxon>
        <taxon>Mola</taxon>
    </lineage>
</organism>
<feature type="domain" description="SH3" evidence="5">
    <location>
        <begin position="257"/>
        <end position="320"/>
    </location>
</feature>
<feature type="compositionally biased region" description="Polar residues" evidence="4">
    <location>
        <begin position="388"/>
        <end position="399"/>
    </location>
</feature>
<dbReference type="InterPro" id="IPR036028">
    <property type="entry name" value="SH3-like_dom_sf"/>
</dbReference>
<dbReference type="CDD" id="cd00174">
    <property type="entry name" value="SH3"/>
    <property type="match status" value="1"/>
</dbReference>
<sequence>REPPYTFGGANDHFSRNDIMTQGKRFTFFFFSCTCFFSPEIVLLFTGRRRSSADPDRALQEALRTQLRVVESNSQDVIQLFKDLSARLVSVHAEKDSFVLTFKTVEEIWKFSTYLALGYVARCLENFLCDQSFWLDPELLSDLEINVTVDEEHMATLYLGLLLQEGSFFAKALFTGSKQEDEDEDQLSFKKNDLLMVRDTGPGGMWEGTMLSSGNHGLVPVNAMQPLPYPFYQWFLRKYPGNVGCSPTEKEAFEHAMVTGSCVALVDHSPVGPDELQLSRGDIVEIQGLLVRGLGVFIGIHNSTGHTGFVHKAHVKPLDTTPLDGQLVFLTAEEKASLAQVNPGSSEPSDSSLLGRLSSSDISSVYRLDRLDETDFMYIRNRPKHDQNVPSSTCQSIMSERSGGTPPYHSSPRSSFSHSNPRLSLCHSHNALPQEGERLSFSLDDTFRELNEFQEDPPLFLEENSLEREDPEHSDPTLTLLNRGHFQEDFLPLYDLQYSFLWKTFSGKTEDEISGHLDTIREGAKRMAMHWAHRRACFLLGRLCAKKLKFSQARVYYEEALSVRVDGFSDTPLLVALFTNLTAVYLKQRMTDKLPHTLEKASALLLCLPCHSFTSTDEVELLKLLLRRSVVMADKHLEARVCYLMSSLFLHLRKSDDALPFVERLQFLSATLSDSAEGHPIAPVDLNWLLSCLYHRKYMPYLALASLSLDSRQDPSLQDAFKRIELFIKNSVRLNPCWREGTSLLPAQIVVYLQQALAIAVREEDLNTQRDLCQGLASLYQQYNALDKAVQCAQRAVETGGHISEEEGFEASVLLGWLLVSTGQAKRAQSVLQPLLTSLQGTDSPTQRGVIHNLLALCLRRQGHFSEAGRHLHAALVISSESGNQRNQALALANLGCLALDVGAPFVAERFLVRSLRLFLELWESPTDEEHVQTYLWLGRSYKQRGRRHDMMACYEMGLLIALHARNLHSQIVVAKALSQLYANMLLYGQSIVYSEHCVSVSRELKDKRLEGEYLEILSSHYLSLNTERSSRKSLDYTKQSLRISIDLGKREEESETWLQVGRIYYLIKEDELADMYLQAAVKTALRMNDPHFAMSIYEEAGDVYFKGHRIQMASLPFYRDGSLPFARSIKDILSEFRLLSKLTELLMNQGEQEEALQYATLAVQVAGKTEVQVNERTAYHRLATIYYSRQQYEMAENYYLKSLSLCPLIMQHPLEARYYTKVYCRLGNLTLHKLKDAFDALGYFHLALAAALEDRANPEALYVVYMKLAEIHGNHIPDAQLFKVYRDRAQSLKRALAGEEGIDVREENMDNAYREVSNPGVEHNESSFISVPEDEKCKESSYLRTCVKQEGAEDKCTEPNNGNSNGKAHPNINPDTDGHLMEASGIETAHLDSSANESTQTCELQRQKIMLNVTTLSFYTQLRSSIA</sequence>